<evidence type="ECO:0000313" key="1">
    <source>
        <dbReference type="EMBL" id="KAK1530387.1"/>
    </source>
</evidence>
<comment type="caution">
    <text evidence="1">The sequence shown here is derived from an EMBL/GenBank/DDBJ whole genome shotgun (WGS) entry which is preliminary data.</text>
</comment>
<proteinExistence type="predicted"/>
<gene>
    <name evidence="1" type="ORF">CCOS01_05490</name>
</gene>
<dbReference type="EMBL" id="MOOE01000005">
    <property type="protein sequence ID" value="KAK1530387.1"/>
    <property type="molecule type" value="Genomic_DNA"/>
</dbReference>
<dbReference type="Proteomes" id="UP001240678">
    <property type="component" value="Unassembled WGS sequence"/>
</dbReference>
<dbReference type="RefSeq" id="XP_060315442.1">
    <property type="nucleotide sequence ID" value="XM_060453670.1"/>
</dbReference>
<sequence>MSAVTERPNFEESVCTVSSQHFKPLLDNGGLRNGVDGAVGALPLRGAVERPLLSAGTVKTSSHLGGSGGLDKRHTSVLVYTEEQTIVGQLMFHINAHRFCNMILVSPNHSTPEEPLERTDFQLEQIVGPQVFNTRRESSAIRQRGTHRCGAG</sequence>
<organism evidence="1 2">
    <name type="scientific">Colletotrichum costaricense</name>
    <dbReference type="NCBI Taxonomy" id="1209916"/>
    <lineage>
        <taxon>Eukaryota</taxon>
        <taxon>Fungi</taxon>
        <taxon>Dikarya</taxon>
        <taxon>Ascomycota</taxon>
        <taxon>Pezizomycotina</taxon>
        <taxon>Sordariomycetes</taxon>
        <taxon>Hypocreomycetidae</taxon>
        <taxon>Glomerellales</taxon>
        <taxon>Glomerellaceae</taxon>
        <taxon>Colletotrichum</taxon>
        <taxon>Colletotrichum acutatum species complex</taxon>
    </lineage>
</organism>
<evidence type="ECO:0000313" key="2">
    <source>
        <dbReference type="Proteomes" id="UP001240678"/>
    </source>
</evidence>
<protein>
    <submittedName>
        <fullName evidence="1">Uncharacterized protein</fullName>
    </submittedName>
</protein>
<accession>A0AAI9Z082</accession>
<dbReference type="AlphaFoldDB" id="A0AAI9Z082"/>
<name>A0AAI9Z082_9PEZI</name>
<reference evidence="1 2" key="1">
    <citation type="submission" date="2016-10" db="EMBL/GenBank/DDBJ databases">
        <title>The genome sequence of Colletotrichum fioriniae PJ7.</title>
        <authorList>
            <person name="Baroncelli R."/>
        </authorList>
    </citation>
    <scope>NUCLEOTIDE SEQUENCE [LARGE SCALE GENOMIC DNA]</scope>
    <source>
        <strain evidence="1 2">IMI 309622</strain>
    </source>
</reference>
<keyword evidence="2" id="KW-1185">Reference proteome</keyword>
<dbReference type="GeneID" id="85337217"/>